<reference evidence="3" key="1">
    <citation type="journal article" date="2017" name="Genome Biol.">
        <title>Comparative genomics reveals high biological diversity and specific adaptations in the industrially and medically important fungal genus Aspergillus.</title>
        <authorList>
            <person name="de Vries R.P."/>
            <person name="Riley R."/>
            <person name="Wiebenga A."/>
            <person name="Aguilar-Osorio G."/>
            <person name="Amillis S."/>
            <person name="Uchima C.A."/>
            <person name="Anderluh G."/>
            <person name="Asadollahi M."/>
            <person name="Askin M."/>
            <person name="Barry K."/>
            <person name="Battaglia E."/>
            <person name="Bayram O."/>
            <person name="Benocci T."/>
            <person name="Braus-Stromeyer S.A."/>
            <person name="Caldana C."/>
            <person name="Canovas D."/>
            <person name="Cerqueira G.C."/>
            <person name="Chen F."/>
            <person name="Chen W."/>
            <person name="Choi C."/>
            <person name="Clum A."/>
            <person name="Dos Santos R.A."/>
            <person name="Damasio A.R."/>
            <person name="Diallinas G."/>
            <person name="Emri T."/>
            <person name="Fekete E."/>
            <person name="Flipphi M."/>
            <person name="Freyberg S."/>
            <person name="Gallo A."/>
            <person name="Gournas C."/>
            <person name="Habgood R."/>
            <person name="Hainaut M."/>
            <person name="Harispe M.L."/>
            <person name="Henrissat B."/>
            <person name="Hilden K.S."/>
            <person name="Hope R."/>
            <person name="Hossain A."/>
            <person name="Karabika E."/>
            <person name="Karaffa L."/>
            <person name="Karanyi Z."/>
            <person name="Krasevec N."/>
            <person name="Kuo A."/>
            <person name="Kusch H."/>
            <person name="LaButti K."/>
            <person name="Lagendijk E.L."/>
            <person name="Lapidus A."/>
            <person name="Levasseur A."/>
            <person name="Lindquist E."/>
            <person name="Lipzen A."/>
            <person name="Logrieco A.F."/>
            <person name="MacCabe A."/>
            <person name="Maekelae M.R."/>
            <person name="Malavazi I."/>
            <person name="Melin P."/>
            <person name="Meyer V."/>
            <person name="Mielnichuk N."/>
            <person name="Miskei M."/>
            <person name="Molnar A.P."/>
            <person name="Mule G."/>
            <person name="Ngan C.Y."/>
            <person name="Orejas M."/>
            <person name="Orosz E."/>
            <person name="Ouedraogo J.P."/>
            <person name="Overkamp K.M."/>
            <person name="Park H.-S."/>
            <person name="Perrone G."/>
            <person name="Piumi F."/>
            <person name="Punt P.J."/>
            <person name="Ram A.F."/>
            <person name="Ramon A."/>
            <person name="Rauscher S."/>
            <person name="Record E."/>
            <person name="Riano-Pachon D.M."/>
            <person name="Robert V."/>
            <person name="Roehrig J."/>
            <person name="Ruller R."/>
            <person name="Salamov A."/>
            <person name="Salih N.S."/>
            <person name="Samson R.A."/>
            <person name="Sandor E."/>
            <person name="Sanguinetti M."/>
            <person name="Schuetze T."/>
            <person name="Sepcic K."/>
            <person name="Shelest E."/>
            <person name="Sherlock G."/>
            <person name="Sophianopoulou V."/>
            <person name="Squina F.M."/>
            <person name="Sun H."/>
            <person name="Susca A."/>
            <person name="Todd R.B."/>
            <person name="Tsang A."/>
            <person name="Unkles S.E."/>
            <person name="van de Wiele N."/>
            <person name="van Rossen-Uffink D."/>
            <person name="Oliveira J.V."/>
            <person name="Vesth T.C."/>
            <person name="Visser J."/>
            <person name="Yu J.-H."/>
            <person name="Zhou M."/>
            <person name="Andersen M.R."/>
            <person name="Archer D.B."/>
            <person name="Baker S.E."/>
            <person name="Benoit I."/>
            <person name="Brakhage A.A."/>
            <person name="Braus G.H."/>
            <person name="Fischer R."/>
            <person name="Frisvad J.C."/>
            <person name="Goldman G.H."/>
            <person name="Houbraken J."/>
            <person name="Oakley B."/>
            <person name="Pocsi I."/>
            <person name="Scazzocchio C."/>
            <person name="Seiboth B."/>
            <person name="vanKuyk P.A."/>
            <person name="Wortman J."/>
            <person name="Dyer P.S."/>
            <person name="Grigoriev I.V."/>
        </authorList>
    </citation>
    <scope>NUCLEOTIDE SEQUENCE [LARGE SCALE GENOMIC DNA]</scope>
    <source>
        <strain evidence="3">CBS 583.65</strain>
    </source>
</reference>
<dbReference type="SUPFAM" id="SSF48403">
    <property type="entry name" value="Ankyrin repeat"/>
    <property type="match status" value="1"/>
</dbReference>
<dbReference type="RefSeq" id="XP_040666553.1">
    <property type="nucleotide sequence ID" value="XM_040815447.1"/>
</dbReference>
<dbReference type="Proteomes" id="UP000184073">
    <property type="component" value="Unassembled WGS sequence"/>
</dbReference>
<keyword evidence="3" id="KW-1185">Reference proteome</keyword>
<organism evidence="2 3">
    <name type="scientific">Aspergillus versicolor CBS 583.65</name>
    <dbReference type="NCBI Taxonomy" id="1036611"/>
    <lineage>
        <taxon>Eukaryota</taxon>
        <taxon>Fungi</taxon>
        <taxon>Dikarya</taxon>
        <taxon>Ascomycota</taxon>
        <taxon>Pezizomycotina</taxon>
        <taxon>Eurotiomycetes</taxon>
        <taxon>Eurotiomycetidae</taxon>
        <taxon>Eurotiales</taxon>
        <taxon>Aspergillaceae</taxon>
        <taxon>Aspergillus</taxon>
        <taxon>Aspergillus subgen. Nidulantes</taxon>
    </lineage>
</organism>
<name>A0A1L9PH04_ASPVE</name>
<feature type="region of interest" description="Disordered" evidence="1">
    <location>
        <begin position="1"/>
        <end position="20"/>
    </location>
</feature>
<protein>
    <submittedName>
        <fullName evidence="2">Uncharacterized protein</fullName>
    </submittedName>
</protein>
<dbReference type="InterPro" id="IPR036770">
    <property type="entry name" value="Ankyrin_rpt-contain_sf"/>
</dbReference>
<dbReference type="GeneID" id="63730958"/>
<dbReference type="AlphaFoldDB" id="A0A1L9PH04"/>
<dbReference type="EMBL" id="KV878127">
    <property type="protein sequence ID" value="OJJ00791.1"/>
    <property type="molecule type" value="Genomic_DNA"/>
</dbReference>
<accession>A0A1L9PH04</accession>
<evidence type="ECO:0000256" key="1">
    <source>
        <dbReference type="SAM" id="MobiDB-lite"/>
    </source>
</evidence>
<sequence length="777" mass="85870">MSPSSQAMVHQRTAQGESGIRPMLVEPRTLSHLCNQQTLINNSWRGPRSLQISSSKLTEKYCTCNRKPRYFPTSYFSVSAGHKASCPLYVNGHQTIGISARYTFCNRLIGMSVHVMMTLTRGAGALAISPALQFHSVVPDDSPAFSLLRNLDSAKSCPDSLRILESIQWNILEMFHNRKAAPTDRLADGSTLLHVLLRSGSCLPDSDYLYVLRDFGYSLIEAGVPVAEKTLNGDSAADEILSKISLLRPKGWMPNPAGQLLQRLFMSGSELRSLTEVPNHYYHYIPVSGLTAFWYSKATIVRSLCLQNMLGDIELSPLEMAIVTKSEASLRECLPRTNIRISTSTPYIPEFGTLLALCLGWIPGMLLVFESLAPDAQSISHCFAIACVRGDVDCALLLLGHNPDITLGALQCAVFCGDTAVLKTAISILAAQRLELQEMALHQLPAEHIRTLELPKGGLPDTTAFAVHHALVQYEIKMLPCGCPGQSSVYSAIGEDLAAAELLYTAGFTDLNQRGEVGNTAITDMSSYCESLISFITMADWMICRGADLYIPSRHGYLAIFYVASELGTQLYRASRKCHSKACRHDLTSSCELETILSTHVAGARLLSTMLSDDTRDDCLCACSGRGCSPLTQLLKAYYRPNRLWVIGHLQEIVYSTSNTHSWNTTVSAIVRYLTFEALEITHTCHSASVFGVRHPDPEECREIREEESTMIVQLDELMVEFDQKYDELGVGIRKFLEGYWHTRMGEVLQGHDIDPDEAMKLREIGVVLDDVSSDDG</sequence>
<gene>
    <name evidence="2" type="ORF">ASPVEDRAFT_590403</name>
</gene>
<evidence type="ECO:0000313" key="2">
    <source>
        <dbReference type="EMBL" id="OJJ00791.1"/>
    </source>
</evidence>
<dbReference type="VEuPathDB" id="FungiDB:ASPVEDRAFT_590403"/>
<dbReference type="OrthoDB" id="1577640at2759"/>
<proteinExistence type="predicted"/>
<dbReference type="Gene3D" id="1.25.40.20">
    <property type="entry name" value="Ankyrin repeat-containing domain"/>
    <property type="match status" value="1"/>
</dbReference>
<evidence type="ECO:0000313" key="3">
    <source>
        <dbReference type="Proteomes" id="UP000184073"/>
    </source>
</evidence>
<feature type="compositionally biased region" description="Polar residues" evidence="1">
    <location>
        <begin position="1"/>
        <end position="16"/>
    </location>
</feature>